<sequence>MRRVDERGPGSGFVVAFTMFTALPIPGAGDLRIDRTVCGRAVLWLPFVGVVLGGLAALPLLAAATLRTGTTGALLGSALAVAALAAATRGLHLDGLADTVDGLGSSAPREQALAIMRKPDIGPFGVVTLVLTLVVKVAALTAVTGSALWRGVLALVLAESVGRLGVVLAAGRRVPSARPGGFGALVAGTTGVRSRVLLTLAVAVLGALPLVWSRPGTALGLVGAGLVGFAVAVAWRRHVVRRLGGVTGDVFGSVVELTSVAVLLTAALAA</sequence>
<comment type="cofactor">
    <cofactor evidence="1 19">
        <name>Mg(2+)</name>
        <dbReference type="ChEBI" id="CHEBI:18420"/>
    </cofactor>
</comment>
<evidence type="ECO:0000256" key="4">
    <source>
        <dbReference type="ARBA" id="ARBA00010561"/>
    </source>
</evidence>
<evidence type="ECO:0000313" key="21">
    <source>
        <dbReference type="Proteomes" id="UP000638648"/>
    </source>
</evidence>
<dbReference type="Pfam" id="PF02654">
    <property type="entry name" value="CobS"/>
    <property type="match status" value="1"/>
</dbReference>
<dbReference type="PANTHER" id="PTHR34148">
    <property type="entry name" value="ADENOSYLCOBINAMIDE-GDP RIBAZOLETRANSFERASE"/>
    <property type="match status" value="1"/>
</dbReference>
<reference evidence="20" key="1">
    <citation type="submission" date="2020-10" db="EMBL/GenBank/DDBJ databases">
        <title>Sequencing the genomes of 1000 actinobacteria strains.</title>
        <authorList>
            <person name="Klenk H.-P."/>
        </authorList>
    </citation>
    <scope>NUCLEOTIDE SEQUENCE</scope>
    <source>
        <strain evidence="20">DSM 45354</strain>
    </source>
</reference>
<keyword evidence="8 19" id="KW-0169">Cobalamin biosynthesis</keyword>
<comment type="pathway">
    <text evidence="3 19">Cofactor biosynthesis; adenosylcobalamin biosynthesis; adenosylcobalamin from cob(II)yrinate a,c-diamide: step 7/7.</text>
</comment>
<keyword evidence="11 19" id="KW-0460">Magnesium</keyword>
<name>A0A927MWG0_9ACTN</name>
<organism evidence="20 21">
    <name type="scientific">Actinopolymorpha pittospori</name>
    <dbReference type="NCBI Taxonomy" id="648752"/>
    <lineage>
        <taxon>Bacteria</taxon>
        <taxon>Bacillati</taxon>
        <taxon>Actinomycetota</taxon>
        <taxon>Actinomycetes</taxon>
        <taxon>Propionibacteriales</taxon>
        <taxon>Actinopolymorphaceae</taxon>
        <taxon>Actinopolymorpha</taxon>
    </lineage>
</organism>
<comment type="catalytic activity">
    <reaction evidence="17 19">
        <text>alpha-ribazole + adenosylcob(III)inamide-GDP = adenosylcob(III)alamin + GMP + H(+)</text>
        <dbReference type="Rhea" id="RHEA:16049"/>
        <dbReference type="ChEBI" id="CHEBI:10329"/>
        <dbReference type="ChEBI" id="CHEBI:15378"/>
        <dbReference type="ChEBI" id="CHEBI:18408"/>
        <dbReference type="ChEBI" id="CHEBI:58115"/>
        <dbReference type="ChEBI" id="CHEBI:60487"/>
        <dbReference type="EC" id="2.7.8.26"/>
    </reaction>
</comment>
<protein>
    <recommendedName>
        <fullName evidence="6 19">Adenosylcobinamide-GDP ribazoletransferase</fullName>
        <ecNumber evidence="5 19">2.7.8.26</ecNumber>
    </recommendedName>
    <alternativeName>
        <fullName evidence="16 19">Cobalamin synthase</fullName>
    </alternativeName>
    <alternativeName>
        <fullName evidence="15 19">Cobalamin-5'-phosphate synthase</fullName>
    </alternativeName>
</protein>
<comment type="catalytic activity">
    <reaction evidence="18 19">
        <text>alpha-ribazole 5'-phosphate + adenosylcob(III)inamide-GDP = adenosylcob(III)alamin 5'-phosphate + GMP + H(+)</text>
        <dbReference type="Rhea" id="RHEA:23560"/>
        <dbReference type="ChEBI" id="CHEBI:15378"/>
        <dbReference type="ChEBI" id="CHEBI:57918"/>
        <dbReference type="ChEBI" id="CHEBI:58115"/>
        <dbReference type="ChEBI" id="CHEBI:60487"/>
        <dbReference type="ChEBI" id="CHEBI:60493"/>
        <dbReference type="EC" id="2.7.8.26"/>
    </reaction>
</comment>
<evidence type="ECO:0000256" key="9">
    <source>
        <dbReference type="ARBA" id="ARBA00022679"/>
    </source>
</evidence>
<dbReference type="Proteomes" id="UP000638648">
    <property type="component" value="Unassembled WGS sequence"/>
</dbReference>
<keyword evidence="13 19" id="KW-0472">Membrane</keyword>
<dbReference type="GO" id="GO:0008818">
    <property type="term" value="F:cobalamin 5'-phosphate synthase activity"/>
    <property type="evidence" value="ECO:0007669"/>
    <property type="project" value="UniProtKB-UniRule"/>
</dbReference>
<evidence type="ECO:0000256" key="13">
    <source>
        <dbReference type="ARBA" id="ARBA00023136"/>
    </source>
</evidence>
<comment type="similarity">
    <text evidence="4 19">Belongs to the CobS family.</text>
</comment>
<feature type="transmembrane region" description="Helical" evidence="19">
    <location>
        <begin position="192"/>
        <end position="212"/>
    </location>
</feature>
<dbReference type="RefSeq" id="WP_202896463.1">
    <property type="nucleotide sequence ID" value="NZ_BAABJL010000103.1"/>
</dbReference>
<evidence type="ECO:0000256" key="2">
    <source>
        <dbReference type="ARBA" id="ARBA00004651"/>
    </source>
</evidence>
<evidence type="ECO:0000256" key="14">
    <source>
        <dbReference type="ARBA" id="ARBA00025228"/>
    </source>
</evidence>
<keyword evidence="10 19" id="KW-0812">Transmembrane</keyword>
<evidence type="ECO:0000256" key="5">
    <source>
        <dbReference type="ARBA" id="ARBA00013200"/>
    </source>
</evidence>
<evidence type="ECO:0000256" key="18">
    <source>
        <dbReference type="ARBA" id="ARBA00049504"/>
    </source>
</evidence>
<dbReference type="AlphaFoldDB" id="A0A927MWG0"/>
<evidence type="ECO:0000313" key="20">
    <source>
        <dbReference type="EMBL" id="MBE1607522.1"/>
    </source>
</evidence>
<dbReference type="HAMAP" id="MF_00719">
    <property type="entry name" value="CobS"/>
    <property type="match status" value="1"/>
</dbReference>
<dbReference type="GO" id="GO:0009236">
    <property type="term" value="P:cobalamin biosynthetic process"/>
    <property type="evidence" value="ECO:0007669"/>
    <property type="project" value="UniProtKB-UniRule"/>
</dbReference>
<dbReference type="EMBL" id="JADBEM010000001">
    <property type="protein sequence ID" value="MBE1607522.1"/>
    <property type="molecule type" value="Genomic_DNA"/>
</dbReference>
<dbReference type="GO" id="GO:0005886">
    <property type="term" value="C:plasma membrane"/>
    <property type="evidence" value="ECO:0007669"/>
    <property type="project" value="UniProtKB-SubCell"/>
</dbReference>
<dbReference type="EC" id="2.7.8.26" evidence="5 19"/>
<feature type="transmembrane region" description="Helical" evidence="19">
    <location>
        <begin position="121"/>
        <end position="142"/>
    </location>
</feature>
<feature type="transmembrane region" description="Helical" evidence="19">
    <location>
        <begin position="41"/>
        <end position="62"/>
    </location>
</feature>
<keyword evidence="9 19" id="KW-0808">Transferase</keyword>
<feature type="transmembrane region" description="Helical" evidence="19">
    <location>
        <begin position="12"/>
        <end position="29"/>
    </location>
</feature>
<evidence type="ECO:0000256" key="6">
    <source>
        <dbReference type="ARBA" id="ARBA00015850"/>
    </source>
</evidence>
<comment type="subcellular location">
    <subcellularLocation>
        <location evidence="2 19">Cell membrane</location>
        <topology evidence="2 19">Multi-pass membrane protein</topology>
    </subcellularLocation>
</comment>
<dbReference type="InterPro" id="IPR003805">
    <property type="entry name" value="CobS"/>
</dbReference>
<keyword evidence="21" id="KW-1185">Reference proteome</keyword>
<evidence type="ECO:0000256" key="1">
    <source>
        <dbReference type="ARBA" id="ARBA00001946"/>
    </source>
</evidence>
<evidence type="ECO:0000256" key="19">
    <source>
        <dbReference type="HAMAP-Rule" id="MF_00719"/>
    </source>
</evidence>
<dbReference type="PANTHER" id="PTHR34148:SF1">
    <property type="entry name" value="ADENOSYLCOBINAMIDE-GDP RIBAZOLETRANSFERASE"/>
    <property type="match status" value="1"/>
</dbReference>
<evidence type="ECO:0000256" key="3">
    <source>
        <dbReference type="ARBA" id="ARBA00004663"/>
    </source>
</evidence>
<comment type="function">
    <text evidence="14 19">Joins adenosylcobinamide-GDP and alpha-ribazole to generate adenosylcobalamin (Ado-cobalamin). Also synthesizes adenosylcobalamin 5'-phosphate from adenosylcobinamide-GDP and alpha-ribazole 5'-phosphate.</text>
</comment>
<accession>A0A927MWG0</accession>
<comment type="caution">
    <text evidence="20">The sequence shown here is derived from an EMBL/GenBank/DDBJ whole genome shotgun (WGS) entry which is preliminary data.</text>
</comment>
<evidence type="ECO:0000256" key="11">
    <source>
        <dbReference type="ARBA" id="ARBA00022842"/>
    </source>
</evidence>
<dbReference type="GO" id="GO:0051073">
    <property type="term" value="F:adenosylcobinamide-GDP ribazoletransferase activity"/>
    <property type="evidence" value="ECO:0007669"/>
    <property type="project" value="UniProtKB-UniRule"/>
</dbReference>
<evidence type="ECO:0000256" key="10">
    <source>
        <dbReference type="ARBA" id="ARBA00022692"/>
    </source>
</evidence>
<evidence type="ECO:0000256" key="12">
    <source>
        <dbReference type="ARBA" id="ARBA00022989"/>
    </source>
</evidence>
<evidence type="ECO:0000256" key="15">
    <source>
        <dbReference type="ARBA" id="ARBA00032605"/>
    </source>
</evidence>
<feature type="transmembrane region" description="Helical" evidence="19">
    <location>
        <begin position="68"/>
        <end position="87"/>
    </location>
</feature>
<proteinExistence type="inferred from homology"/>
<evidence type="ECO:0000256" key="17">
    <source>
        <dbReference type="ARBA" id="ARBA00048623"/>
    </source>
</evidence>
<evidence type="ECO:0000256" key="8">
    <source>
        <dbReference type="ARBA" id="ARBA00022573"/>
    </source>
</evidence>
<keyword evidence="7 19" id="KW-1003">Cell membrane</keyword>
<keyword evidence="12 19" id="KW-1133">Transmembrane helix</keyword>
<evidence type="ECO:0000256" key="7">
    <source>
        <dbReference type="ARBA" id="ARBA00022475"/>
    </source>
</evidence>
<evidence type="ECO:0000256" key="16">
    <source>
        <dbReference type="ARBA" id="ARBA00032853"/>
    </source>
</evidence>
<feature type="transmembrane region" description="Helical" evidence="19">
    <location>
        <begin position="218"/>
        <end position="235"/>
    </location>
</feature>
<gene>
    <name evidence="19" type="primary">cobS</name>
    <name evidence="20" type="ORF">HEB94_004370</name>
</gene>